<proteinExistence type="predicted"/>
<organism evidence="1 2">
    <name type="scientific">Pseudomonas folii</name>
    <dbReference type="NCBI Taxonomy" id="2762593"/>
    <lineage>
        <taxon>Bacteria</taxon>
        <taxon>Pseudomonadati</taxon>
        <taxon>Pseudomonadota</taxon>
        <taxon>Gammaproteobacteria</taxon>
        <taxon>Pseudomonadales</taxon>
        <taxon>Pseudomonadaceae</taxon>
        <taxon>Pseudomonas</taxon>
    </lineage>
</organism>
<sequence length="153" mass="17473">MEQLQPQNMIYFSPSTLGAYYLDVHGADMPNDVVKYPLEDWQQLLALKSQAPLVVAADPETGFPMLIEPPPLSIEQMADIEREWRNAQLSATDGVVTRHRDEVEEGSPTTLTQDQYVELQAYRRLLRGWPEAADFPWADSRPVVPIWLYSLTQ</sequence>
<reference evidence="1 2" key="1">
    <citation type="submission" date="2020-08" db="EMBL/GenBank/DDBJ databases">
        <title>Putative novel bacterial strains isolated from necrotic wheat leaf tissues caused by Xanthomonas translucens.</title>
        <authorList>
            <person name="Tambong J.T."/>
        </authorList>
    </citation>
    <scope>NUCLEOTIDE SEQUENCE [LARGE SCALE GENOMIC DNA]</scope>
    <source>
        <strain evidence="1 2">DOAB 1069</strain>
    </source>
</reference>
<evidence type="ECO:0000313" key="1">
    <source>
        <dbReference type="EMBL" id="MBC3948245.1"/>
    </source>
</evidence>
<dbReference type="EMBL" id="JACONW010000001">
    <property type="protein sequence ID" value="MBC3948245.1"/>
    <property type="molecule type" value="Genomic_DNA"/>
</dbReference>
<evidence type="ECO:0008006" key="3">
    <source>
        <dbReference type="Google" id="ProtNLM"/>
    </source>
</evidence>
<gene>
    <name evidence="1" type="ORF">H8S59_00465</name>
</gene>
<keyword evidence="2" id="KW-1185">Reference proteome</keyword>
<dbReference type="Proteomes" id="UP000651852">
    <property type="component" value="Unassembled WGS sequence"/>
</dbReference>
<protein>
    <recommendedName>
        <fullName evidence="3">Phage tail protein</fullName>
    </recommendedName>
</protein>
<evidence type="ECO:0000313" key="2">
    <source>
        <dbReference type="Proteomes" id="UP000651852"/>
    </source>
</evidence>
<accession>A0ABR7AU39</accession>
<comment type="caution">
    <text evidence="1">The sequence shown here is derived from an EMBL/GenBank/DDBJ whole genome shotgun (WGS) entry which is preliminary data.</text>
</comment>
<dbReference type="RefSeq" id="WP_187520059.1">
    <property type="nucleotide sequence ID" value="NZ_JACONW010000001.1"/>
</dbReference>
<name>A0ABR7AU39_9PSED</name>